<dbReference type="AlphaFoldDB" id="A0A545UT72"/>
<dbReference type="Proteomes" id="UP000315783">
    <property type="component" value="Unassembled WGS sequence"/>
</dbReference>
<proteinExistence type="predicted"/>
<evidence type="ECO:0000313" key="2">
    <source>
        <dbReference type="EMBL" id="TQV92663.1"/>
    </source>
</evidence>
<comment type="caution">
    <text evidence="2">The sequence shown here is derived from an EMBL/GenBank/DDBJ whole genome shotgun (WGS) entry which is preliminary data.</text>
</comment>
<evidence type="ECO:0000313" key="3">
    <source>
        <dbReference type="Proteomes" id="UP000315783"/>
    </source>
</evidence>
<keyword evidence="3" id="KW-1185">Reference proteome</keyword>
<dbReference type="EMBL" id="SPUK01000014">
    <property type="protein sequence ID" value="TQV92663.1"/>
    <property type="molecule type" value="Genomic_DNA"/>
</dbReference>
<reference evidence="2 3" key="1">
    <citation type="journal article" date="2019" name="Appl. Microbiol. Biotechnol.">
        <title>Genome sequence of Isaria javanica and comparative genome analysis insights into family S53 peptidase evolution in fungal entomopathogens.</title>
        <authorList>
            <person name="Lin R."/>
            <person name="Zhang X."/>
            <person name="Xin B."/>
            <person name="Zou M."/>
            <person name="Gao Y."/>
            <person name="Qin F."/>
            <person name="Hu Q."/>
            <person name="Xie B."/>
            <person name="Cheng X."/>
        </authorList>
    </citation>
    <scope>NUCLEOTIDE SEQUENCE [LARGE SCALE GENOMIC DNA]</scope>
    <source>
        <strain evidence="2 3">IJ1G</strain>
    </source>
</reference>
<sequence length="604" mass="65986">MTSFLFPATTASQGLRLRNNYGLVYTDIVRASSDAVDALSLYRDLLFSQDPDCNSVGFAAFDAHVGDTSCQVRAAMLLDLTRRHRKWAAESSRAIWLDDYIDKLAAVRDKARATLADLTIKRIHPAKLGIGATEDTPAGILSNLGWSEPNVARRVDALYQRAAPAVPHVYSLGLFDNNEKNLSLAQQGPGSEGPGARTPLSDAGVTNLETLPETSCSSDMSDVDSAPSSQVSDTGSQTPLSVHLAESLRLEDLPDKATPSSYMSPLLEGPDPAAAWDALDPKMAVRFLVYCFTLSKYKTFGRFAGGVGGRLYPEEAIRVGDAMVADVWNRATPDYKYSKAARRVILEFGALQTWISELSCAWLCRTAKFSAASPALGRQSDGGYFQDVVQKCYHSNFFLVTFNLESTDAGAETGLPAHCRPLRQQVAWTMERVDQDWLLNEHGQGRPYVIVTGNSINGAYEDYMRVAHISQRHDAGDGECADNEEHVARFLAHDPDRLALSFFGHHRHYTFDSSGKEQQNGASVAADNERVAECMDRAFPSLAECWATSHGEADKVGTAGASLHMFAWQHCFAETKGRIARLVYDAKDTLPISAPLSRLGAKSL</sequence>
<gene>
    <name evidence="2" type="ORF">IF1G_08587</name>
</gene>
<evidence type="ECO:0000256" key="1">
    <source>
        <dbReference type="SAM" id="MobiDB-lite"/>
    </source>
</evidence>
<name>A0A545UT72_9HYPO</name>
<dbReference type="STRING" id="43265.A0A545UT72"/>
<dbReference type="OrthoDB" id="2107640at2759"/>
<feature type="compositionally biased region" description="Polar residues" evidence="1">
    <location>
        <begin position="207"/>
        <end position="240"/>
    </location>
</feature>
<feature type="region of interest" description="Disordered" evidence="1">
    <location>
        <begin position="182"/>
        <end position="240"/>
    </location>
</feature>
<protein>
    <submittedName>
        <fullName evidence="2">Uncharacterized protein</fullName>
    </submittedName>
</protein>
<accession>A0A545UT72</accession>
<organism evidence="2 3">
    <name type="scientific">Cordyceps javanica</name>
    <dbReference type="NCBI Taxonomy" id="43265"/>
    <lineage>
        <taxon>Eukaryota</taxon>
        <taxon>Fungi</taxon>
        <taxon>Dikarya</taxon>
        <taxon>Ascomycota</taxon>
        <taxon>Pezizomycotina</taxon>
        <taxon>Sordariomycetes</taxon>
        <taxon>Hypocreomycetidae</taxon>
        <taxon>Hypocreales</taxon>
        <taxon>Cordycipitaceae</taxon>
        <taxon>Cordyceps</taxon>
    </lineage>
</organism>